<evidence type="ECO:0000256" key="2">
    <source>
        <dbReference type="ARBA" id="ARBA00022517"/>
    </source>
</evidence>
<feature type="region of interest" description="Disordered" evidence="7">
    <location>
        <begin position="687"/>
        <end position="714"/>
    </location>
</feature>
<comment type="subcellular location">
    <subcellularLocation>
        <location evidence="1">Nucleus</location>
        <location evidence="1">Nucleolus</location>
    </subcellularLocation>
</comment>
<dbReference type="EMBL" id="JBBJBU010000001">
    <property type="protein sequence ID" value="KAK7207872.1"/>
    <property type="molecule type" value="Genomic_DNA"/>
</dbReference>
<feature type="compositionally biased region" description="Basic and acidic residues" evidence="7">
    <location>
        <begin position="647"/>
        <end position="670"/>
    </location>
</feature>
<evidence type="ECO:0000256" key="3">
    <source>
        <dbReference type="ARBA" id="ARBA00022552"/>
    </source>
</evidence>
<feature type="region of interest" description="Disordered" evidence="7">
    <location>
        <begin position="242"/>
        <end position="400"/>
    </location>
</feature>
<dbReference type="RefSeq" id="XP_064770905.1">
    <property type="nucleotide sequence ID" value="XM_064914862.1"/>
</dbReference>
<organism evidence="8 9">
    <name type="scientific">Myxozyma melibiosi</name>
    <dbReference type="NCBI Taxonomy" id="54550"/>
    <lineage>
        <taxon>Eukaryota</taxon>
        <taxon>Fungi</taxon>
        <taxon>Dikarya</taxon>
        <taxon>Ascomycota</taxon>
        <taxon>Saccharomycotina</taxon>
        <taxon>Lipomycetes</taxon>
        <taxon>Lipomycetales</taxon>
        <taxon>Lipomycetaceae</taxon>
        <taxon>Myxozyma</taxon>
    </lineage>
</organism>
<evidence type="ECO:0000256" key="1">
    <source>
        <dbReference type="ARBA" id="ARBA00004604"/>
    </source>
</evidence>
<name>A0ABR1FDM8_9ASCO</name>
<sequence length="714" mass="79847">MDPAKESVAVLTDALASAPEVLLQPTDALRESARSSVKYFLDPVARQYSKVFKNGIYVDGLDALQIWEQTRLVLDGVAENVLYDRYVEITGEGSNGDDDSEDGDDELEKIAKRRKLTAADEDEGEDEDESGSEGRELSGSEAEVSDMSEDDDELAFDDENEQSEGNSDDASEDEDDLVEQASEDEEAADADSDGDIDMDNLVDDYEDSDAGSAGSESDEGEEKFVKDKFGLNDGFFDIDQFNRMTEDAESSALNNDEDDDDEEIDFFADPDEQTTISSKPKSSKKQESDDEEDNDSEDYDEDDIEGHFGPIGQSAGGAVEDNSNDIRFEDFFKPPSNRRQGKPRSERPRRKEKFQGLGSELDDEDLEQAMDGLKKDLFADDEEDEEDDGASAEDGKKLSTYEKMQQKLRSQISKLEEENVAKKDWTLMGEAKASARPLNSLLEEDLEFDRGAKPVPVITSEVTESLEDLIRNRIKNNDFNDVPRRLPDSMPEFRKSRYLDVDQTKSSKSLAELYEDDHMRQADPEGHPTVEDSKLQKMHREVEEMFADITFKLDALSSWHFTPKPAKPAISIVANVPAIAMEDAQPSVMSTENMLAPQEVYVPRDGIKKDKTAGDEPSAEVLGPDGLPVARSEMSREEKKRRRRREKERYAKRESSKLETRAIKAQKEGSRANVVETLKKGNVTVIGKRGEKLDVDGHLKKDRQGPTQGTGLKL</sequence>
<feature type="compositionally biased region" description="Acidic residues" evidence="7">
    <location>
        <begin position="143"/>
        <end position="209"/>
    </location>
</feature>
<dbReference type="Pfam" id="PF04006">
    <property type="entry name" value="Mpp10"/>
    <property type="match status" value="1"/>
</dbReference>
<dbReference type="InterPro" id="IPR012173">
    <property type="entry name" value="Mpp10"/>
</dbReference>
<reference evidence="8 9" key="1">
    <citation type="submission" date="2024-03" db="EMBL/GenBank/DDBJ databases">
        <title>Genome-scale model development and genomic sequencing of the oleaginous clade Lipomyces.</title>
        <authorList>
            <consortium name="Lawrence Berkeley National Laboratory"/>
            <person name="Czajka J.J."/>
            <person name="Han Y."/>
            <person name="Kim J."/>
            <person name="Mondo S.J."/>
            <person name="Hofstad B.A."/>
            <person name="Robles A."/>
            <person name="Haridas S."/>
            <person name="Riley R."/>
            <person name="LaButti K."/>
            <person name="Pangilinan J."/>
            <person name="Andreopoulos W."/>
            <person name="Lipzen A."/>
            <person name="Yan J."/>
            <person name="Wang M."/>
            <person name="Ng V."/>
            <person name="Grigoriev I.V."/>
            <person name="Spatafora J.W."/>
            <person name="Magnuson J.K."/>
            <person name="Baker S.E."/>
            <person name="Pomraning K.R."/>
        </authorList>
    </citation>
    <scope>NUCLEOTIDE SEQUENCE [LARGE SCALE GENOMIC DNA]</scope>
    <source>
        <strain evidence="8 9">Phaff 52-87</strain>
    </source>
</reference>
<evidence type="ECO:0000313" key="9">
    <source>
        <dbReference type="Proteomes" id="UP001498771"/>
    </source>
</evidence>
<keyword evidence="4" id="KW-0539">Nucleus</keyword>
<feature type="region of interest" description="Disordered" evidence="7">
    <location>
        <begin position="509"/>
        <end position="534"/>
    </location>
</feature>
<accession>A0ABR1FDM8</accession>
<feature type="compositionally biased region" description="Polar residues" evidence="7">
    <location>
        <begin position="705"/>
        <end position="714"/>
    </location>
</feature>
<feature type="region of interest" description="Disordered" evidence="7">
    <location>
        <begin position="608"/>
        <end position="671"/>
    </location>
</feature>
<dbReference type="PANTHER" id="PTHR17039">
    <property type="entry name" value="U3 SMALL NUCLEOLAR RIBONUCLEOPROTEIN PROTEIN MPP10"/>
    <property type="match status" value="1"/>
</dbReference>
<keyword evidence="3" id="KW-0698">rRNA processing</keyword>
<evidence type="ECO:0000256" key="6">
    <source>
        <dbReference type="ARBA" id="ARBA00029455"/>
    </source>
</evidence>
<dbReference type="PANTHER" id="PTHR17039:SF0">
    <property type="entry name" value="U3 SMALL NUCLEOLAR RIBONUCLEOPROTEIN PROTEIN MPP10"/>
    <property type="match status" value="1"/>
</dbReference>
<keyword evidence="5" id="KW-0687">Ribonucleoprotein</keyword>
<evidence type="ECO:0000256" key="5">
    <source>
        <dbReference type="ARBA" id="ARBA00023274"/>
    </source>
</evidence>
<keyword evidence="9" id="KW-1185">Reference proteome</keyword>
<evidence type="ECO:0000313" key="8">
    <source>
        <dbReference type="EMBL" id="KAK7207872.1"/>
    </source>
</evidence>
<protein>
    <submittedName>
        <fullName evidence="8">Mpp10 protein-domain-containing protein</fullName>
    </submittedName>
</protein>
<comment type="similarity">
    <text evidence="6">Belongs to the MPP10 family.</text>
</comment>
<gene>
    <name evidence="8" type="ORF">BZA70DRAFT_308669</name>
</gene>
<comment type="caution">
    <text evidence="8">The sequence shown here is derived from an EMBL/GenBank/DDBJ whole genome shotgun (WGS) entry which is preliminary data.</text>
</comment>
<evidence type="ECO:0000256" key="4">
    <source>
        <dbReference type="ARBA" id="ARBA00023242"/>
    </source>
</evidence>
<evidence type="ECO:0000256" key="7">
    <source>
        <dbReference type="SAM" id="MobiDB-lite"/>
    </source>
</evidence>
<feature type="compositionally biased region" description="Basic and acidic residues" evidence="7">
    <location>
        <begin position="688"/>
        <end position="704"/>
    </location>
</feature>
<feature type="compositionally biased region" description="Basic residues" evidence="7">
    <location>
        <begin position="339"/>
        <end position="352"/>
    </location>
</feature>
<feature type="compositionally biased region" description="Basic and acidic residues" evidence="7">
    <location>
        <begin position="516"/>
        <end position="534"/>
    </location>
</feature>
<dbReference type="GeneID" id="90040374"/>
<proteinExistence type="inferred from homology"/>
<feature type="compositionally biased region" description="Acidic residues" evidence="7">
    <location>
        <begin position="119"/>
        <end position="131"/>
    </location>
</feature>
<keyword evidence="2" id="KW-0690">Ribosome biogenesis</keyword>
<feature type="compositionally biased region" description="Acidic residues" evidence="7">
    <location>
        <begin position="288"/>
        <end position="304"/>
    </location>
</feature>
<feature type="region of interest" description="Disordered" evidence="7">
    <location>
        <begin position="109"/>
        <end position="229"/>
    </location>
</feature>
<feature type="compositionally biased region" description="Acidic residues" evidence="7">
    <location>
        <begin position="255"/>
        <end position="272"/>
    </location>
</feature>
<dbReference type="Proteomes" id="UP001498771">
    <property type="component" value="Unassembled WGS sequence"/>
</dbReference>
<feature type="compositionally biased region" description="Acidic residues" evidence="7">
    <location>
        <begin position="379"/>
        <end position="391"/>
    </location>
</feature>